<proteinExistence type="predicted"/>
<accession>A0A1A9R9G4</accession>
<comment type="caution">
    <text evidence="1">The sequence shown here is derived from an EMBL/GenBank/DDBJ whole genome shotgun (WGS) entry which is preliminary data.</text>
</comment>
<evidence type="ECO:0000313" key="2">
    <source>
        <dbReference type="Proteomes" id="UP000078003"/>
    </source>
</evidence>
<dbReference type="EMBL" id="LXSF01000012">
    <property type="protein sequence ID" value="OAM15164.1"/>
    <property type="molecule type" value="Genomic_DNA"/>
</dbReference>
<name>A0A1A9R9G4_EIKCO</name>
<evidence type="ECO:0000313" key="1">
    <source>
        <dbReference type="EMBL" id="OAM15164.1"/>
    </source>
</evidence>
<dbReference type="AlphaFoldDB" id="A0A1A9R9G4"/>
<reference evidence="2" key="1">
    <citation type="submission" date="2016-05" db="EMBL/GenBank/DDBJ databases">
        <title>Draft genome of Corynebacterium afermentans subsp. afermentans LCDC 88199T.</title>
        <authorList>
            <person name="Bernier A.-M."/>
            <person name="Bernard K."/>
        </authorList>
    </citation>
    <scope>NUCLEOTIDE SEQUENCE [LARGE SCALE GENOMIC DNA]</scope>
    <source>
        <strain evidence="2">NML01-0328</strain>
    </source>
</reference>
<organism evidence="1 2">
    <name type="scientific">Eikenella corrodens</name>
    <dbReference type="NCBI Taxonomy" id="539"/>
    <lineage>
        <taxon>Bacteria</taxon>
        <taxon>Pseudomonadati</taxon>
        <taxon>Pseudomonadota</taxon>
        <taxon>Betaproteobacteria</taxon>
        <taxon>Neisseriales</taxon>
        <taxon>Neisseriaceae</taxon>
        <taxon>Eikenella</taxon>
    </lineage>
</organism>
<sequence length="233" mass="27303">MKHGDGNMTDLGYRVIPDLYAGIEPNVGAANIKLGLSFDYFIRKIDYINVEKDDVNIRNSSFDIHYEYYDKKIMENLIIKTKDIWCIYNEETWEWDGEIVDDIYAYWNNSVVLRFSKRQDGSFILSSICLQNKYKGKYINALGLGDRVSLVLDKYDILFYADLHYLAKKININELENFDDNLDQCEVGFVNNLSWEDREIIKGISIQTNYREAVDITNFKDQIIESIEVFIDS</sequence>
<dbReference type="RefSeq" id="WP_064084984.1">
    <property type="nucleotide sequence ID" value="NZ_LXSF01000012.1"/>
</dbReference>
<protein>
    <submittedName>
        <fullName evidence="1">Uncharacterized protein</fullName>
    </submittedName>
</protein>
<dbReference type="Proteomes" id="UP000078003">
    <property type="component" value="Unassembled WGS sequence"/>
</dbReference>
<gene>
    <name evidence="1" type="ORF">A7P85_08220</name>
</gene>